<protein>
    <recommendedName>
        <fullName evidence="5">Peptidyl-prolyl cis-trans isomerase</fullName>
        <shortName evidence="5">PPIase</shortName>
        <ecNumber evidence="5">5.2.1.8</ecNumber>
    </recommendedName>
</protein>
<comment type="caution">
    <text evidence="7">The sequence shown here is derived from an EMBL/GenBank/DDBJ whole genome shotgun (WGS) entry which is preliminary data.</text>
</comment>
<keyword evidence="3 5" id="KW-0697">Rotamase</keyword>
<sequence>MLTSKGEIVVELETVKAPITTANFLAYVKSGFYKDTIFHRVVPGFVAQGGGFVSGGAAKAGALAPIALENQNGLSNLKYTIAMARTSAVDSATSQFYFNTVDNKSLDYSSTVAGKNGYAVFGRIISGKETVDAINAEPQLYTGADMTATEVLLYWATQLK</sequence>
<dbReference type="InterPro" id="IPR002130">
    <property type="entry name" value="Cyclophilin-type_PPIase_dom"/>
</dbReference>
<dbReference type="PRINTS" id="PR00153">
    <property type="entry name" value="CSAPPISMRASE"/>
</dbReference>
<dbReference type="PANTHER" id="PTHR43246">
    <property type="entry name" value="PEPTIDYL-PROLYL CIS-TRANS ISOMERASE CYP38, CHLOROPLASTIC"/>
    <property type="match status" value="1"/>
</dbReference>
<name>A0A2N8L269_9BURK</name>
<dbReference type="InterPro" id="IPR020892">
    <property type="entry name" value="Cyclophilin-type_PPIase_CS"/>
</dbReference>
<evidence type="ECO:0000256" key="4">
    <source>
        <dbReference type="ARBA" id="ARBA00023235"/>
    </source>
</evidence>
<dbReference type="PIRSF" id="PIRSF001467">
    <property type="entry name" value="Peptidylpro_ismrse"/>
    <property type="match status" value="1"/>
</dbReference>
<dbReference type="PROSITE" id="PS50072">
    <property type="entry name" value="CSA_PPIASE_2"/>
    <property type="match status" value="1"/>
</dbReference>
<dbReference type="OrthoDB" id="8901157at2"/>
<evidence type="ECO:0000256" key="1">
    <source>
        <dbReference type="ARBA" id="ARBA00002388"/>
    </source>
</evidence>
<evidence type="ECO:0000313" key="7">
    <source>
        <dbReference type="EMBL" id="PND39804.1"/>
    </source>
</evidence>
<accession>A0A2N8L269</accession>
<evidence type="ECO:0000256" key="5">
    <source>
        <dbReference type="RuleBase" id="RU363019"/>
    </source>
</evidence>
<dbReference type="Proteomes" id="UP000235916">
    <property type="component" value="Unassembled WGS sequence"/>
</dbReference>
<reference evidence="7 8" key="1">
    <citation type="submission" date="2018-01" db="EMBL/GenBank/DDBJ databases">
        <title>Draft genome sequence of Paucibacter aquatile CR182 isolated from freshwater of the Nakdong River.</title>
        <authorList>
            <person name="Choi A."/>
            <person name="Chung E.J."/>
        </authorList>
    </citation>
    <scope>NUCLEOTIDE SEQUENCE [LARGE SCALE GENOMIC DNA]</scope>
    <source>
        <strain evidence="7 8">CR182</strain>
    </source>
</reference>
<dbReference type="InterPro" id="IPR044665">
    <property type="entry name" value="E_coli_cyclophilin_A-like"/>
</dbReference>
<dbReference type="GO" id="GO:0006457">
    <property type="term" value="P:protein folding"/>
    <property type="evidence" value="ECO:0007669"/>
    <property type="project" value="InterPro"/>
</dbReference>
<evidence type="ECO:0000256" key="3">
    <source>
        <dbReference type="ARBA" id="ARBA00023110"/>
    </source>
</evidence>
<keyword evidence="4 5" id="KW-0413">Isomerase</keyword>
<dbReference type="EC" id="5.2.1.8" evidence="5"/>
<comment type="function">
    <text evidence="1 5">PPIases accelerate the folding of proteins. It catalyzes the cis-trans isomerization of proline imidic peptide bonds in oligopeptides.</text>
</comment>
<dbReference type="InterPro" id="IPR029000">
    <property type="entry name" value="Cyclophilin-like_dom_sf"/>
</dbReference>
<dbReference type="Pfam" id="PF00160">
    <property type="entry name" value="Pro_isomerase"/>
    <property type="match status" value="1"/>
</dbReference>
<dbReference type="SUPFAM" id="SSF50891">
    <property type="entry name" value="Cyclophilin-like"/>
    <property type="match status" value="1"/>
</dbReference>
<organism evidence="7 8">
    <name type="scientific">Kinneretia aquatilis</name>
    <dbReference type="NCBI Taxonomy" id="2070761"/>
    <lineage>
        <taxon>Bacteria</taxon>
        <taxon>Pseudomonadati</taxon>
        <taxon>Pseudomonadota</taxon>
        <taxon>Betaproteobacteria</taxon>
        <taxon>Burkholderiales</taxon>
        <taxon>Sphaerotilaceae</taxon>
        <taxon>Roseateles</taxon>
    </lineage>
</organism>
<evidence type="ECO:0000313" key="8">
    <source>
        <dbReference type="Proteomes" id="UP000235916"/>
    </source>
</evidence>
<feature type="domain" description="PPIase cyclophilin-type" evidence="6">
    <location>
        <begin position="1"/>
        <end position="158"/>
    </location>
</feature>
<comment type="similarity">
    <text evidence="2 5">Belongs to the cyclophilin-type PPIase family.</text>
</comment>
<evidence type="ECO:0000256" key="2">
    <source>
        <dbReference type="ARBA" id="ARBA00007365"/>
    </source>
</evidence>
<evidence type="ECO:0000259" key="6">
    <source>
        <dbReference type="PROSITE" id="PS50072"/>
    </source>
</evidence>
<keyword evidence="8" id="KW-1185">Reference proteome</keyword>
<proteinExistence type="inferred from homology"/>
<dbReference type="PROSITE" id="PS00170">
    <property type="entry name" value="CSA_PPIASE_1"/>
    <property type="match status" value="1"/>
</dbReference>
<dbReference type="AlphaFoldDB" id="A0A2N8L269"/>
<gene>
    <name evidence="7" type="ORF">C1O66_16930</name>
</gene>
<dbReference type="Gene3D" id="2.40.100.10">
    <property type="entry name" value="Cyclophilin-like"/>
    <property type="match status" value="1"/>
</dbReference>
<dbReference type="InterPro" id="IPR024936">
    <property type="entry name" value="Cyclophilin-type_PPIase"/>
</dbReference>
<comment type="catalytic activity">
    <reaction evidence="5">
        <text>[protein]-peptidylproline (omega=180) = [protein]-peptidylproline (omega=0)</text>
        <dbReference type="Rhea" id="RHEA:16237"/>
        <dbReference type="Rhea" id="RHEA-COMP:10747"/>
        <dbReference type="Rhea" id="RHEA-COMP:10748"/>
        <dbReference type="ChEBI" id="CHEBI:83833"/>
        <dbReference type="ChEBI" id="CHEBI:83834"/>
        <dbReference type="EC" id="5.2.1.8"/>
    </reaction>
</comment>
<dbReference type="GO" id="GO:0003755">
    <property type="term" value="F:peptidyl-prolyl cis-trans isomerase activity"/>
    <property type="evidence" value="ECO:0007669"/>
    <property type="project" value="UniProtKB-UniRule"/>
</dbReference>
<dbReference type="EMBL" id="POSP01000003">
    <property type="protein sequence ID" value="PND39804.1"/>
    <property type="molecule type" value="Genomic_DNA"/>
</dbReference>